<dbReference type="PRINTS" id="PR00111">
    <property type="entry name" value="ABHYDROLASE"/>
</dbReference>
<accession>A0A5D4RR10</accession>
<dbReference type="InterPro" id="IPR050266">
    <property type="entry name" value="AB_hydrolase_sf"/>
</dbReference>
<protein>
    <submittedName>
        <fullName evidence="3">Alpha/beta hydrolase</fullName>
    </submittedName>
</protein>
<dbReference type="GO" id="GO:0016020">
    <property type="term" value="C:membrane"/>
    <property type="evidence" value="ECO:0007669"/>
    <property type="project" value="TreeGrafter"/>
</dbReference>
<name>A0A5D4RR10_9BACI</name>
<evidence type="ECO:0000313" key="4">
    <source>
        <dbReference type="Proteomes" id="UP000322139"/>
    </source>
</evidence>
<dbReference type="Proteomes" id="UP000322139">
    <property type="component" value="Unassembled WGS sequence"/>
</dbReference>
<evidence type="ECO:0000259" key="2">
    <source>
        <dbReference type="Pfam" id="PF00561"/>
    </source>
</evidence>
<dbReference type="RefSeq" id="WP_148973247.1">
    <property type="nucleotide sequence ID" value="NZ_JBNIKT010000021.1"/>
</dbReference>
<gene>
    <name evidence="3" type="ORF">FZD51_02220</name>
</gene>
<sequence>MASFDYRGGRIFYEEMGSGIPLVFIHPPGMGSAVFECQKPLSEWFRIILPDLSGHGRSPVCQTNITIGGYANEIAALLDSLKIERAAILGYSAGGLIAQEFALSYPERAAALILASGYPEVQSAAFKYEHLAGMYMIKHHPEVLIPLLAASHTRDHAYRARLAEHMELADKRIWFQFYGQSLHYSCTDRLRELKAPLLLMYGSRDFTNQHIRSYKKHTDFQSAVIKKVAHQLPTKKWHTFNQIILGFLFSEAKI</sequence>
<dbReference type="AlphaFoldDB" id="A0A5D4RR10"/>
<dbReference type="InterPro" id="IPR029058">
    <property type="entry name" value="AB_hydrolase_fold"/>
</dbReference>
<feature type="domain" description="AB hydrolase-1" evidence="2">
    <location>
        <begin position="21"/>
        <end position="178"/>
    </location>
</feature>
<dbReference type="SUPFAM" id="SSF53474">
    <property type="entry name" value="alpha/beta-Hydrolases"/>
    <property type="match status" value="1"/>
</dbReference>
<proteinExistence type="predicted"/>
<keyword evidence="1 3" id="KW-0378">Hydrolase</keyword>
<dbReference type="Pfam" id="PF00561">
    <property type="entry name" value="Abhydrolase_1"/>
    <property type="match status" value="1"/>
</dbReference>
<dbReference type="Gene3D" id="3.40.50.1820">
    <property type="entry name" value="alpha/beta hydrolase"/>
    <property type="match status" value="1"/>
</dbReference>
<dbReference type="PANTHER" id="PTHR43798">
    <property type="entry name" value="MONOACYLGLYCEROL LIPASE"/>
    <property type="match status" value="1"/>
</dbReference>
<comment type="caution">
    <text evidence="3">The sequence shown here is derived from an EMBL/GenBank/DDBJ whole genome shotgun (WGS) entry which is preliminary data.</text>
</comment>
<dbReference type="PANTHER" id="PTHR43798:SF31">
    <property type="entry name" value="AB HYDROLASE SUPERFAMILY PROTEIN YCLE"/>
    <property type="match status" value="1"/>
</dbReference>
<organism evidence="3 4">
    <name type="scientific">Bacillus infantis</name>
    <dbReference type="NCBI Taxonomy" id="324767"/>
    <lineage>
        <taxon>Bacteria</taxon>
        <taxon>Bacillati</taxon>
        <taxon>Bacillota</taxon>
        <taxon>Bacilli</taxon>
        <taxon>Bacillales</taxon>
        <taxon>Bacillaceae</taxon>
        <taxon>Bacillus</taxon>
    </lineage>
</organism>
<dbReference type="GO" id="GO:0016787">
    <property type="term" value="F:hydrolase activity"/>
    <property type="evidence" value="ECO:0007669"/>
    <property type="project" value="UniProtKB-KW"/>
</dbReference>
<evidence type="ECO:0000313" key="3">
    <source>
        <dbReference type="EMBL" id="TYS52276.1"/>
    </source>
</evidence>
<dbReference type="InterPro" id="IPR000073">
    <property type="entry name" value="AB_hydrolase_1"/>
</dbReference>
<evidence type="ECO:0000256" key="1">
    <source>
        <dbReference type="ARBA" id="ARBA00022801"/>
    </source>
</evidence>
<dbReference type="EMBL" id="VTER01000001">
    <property type="protein sequence ID" value="TYS52276.1"/>
    <property type="molecule type" value="Genomic_DNA"/>
</dbReference>
<reference evidence="3 4" key="1">
    <citation type="submission" date="2019-08" db="EMBL/GenBank/DDBJ databases">
        <title>Bacillus genomes from the desert of Cuatro Cienegas, Coahuila.</title>
        <authorList>
            <person name="Olmedo-Alvarez G."/>
        </authorList>
    </citation>
    <scope>NUCLEOTIDE SEQUENCE [LARGE SCALE GENOMIC DNA]</scope>
    <source>
        <strain evidence="3 4">CH446_14T</strain>
    </source>
</reference>